<evidence type="ECO:0000313" key="4">
    <source>
        <dbReference type="Proteomes" id="UP000054560"/>
    </source>
</evidence>
<dbReference type="OrthoDB" id="10069995at2759"/>
<dbReference type="Pfam" id="PF21294">
    <property type="entry name" value="Polysacc_lyase_14"/>
    <property type="match status" value="1"/>
</dbReference>
<dbReference type="AlphaFoldDB" id="A0A0L0FUF7"/>
<accession>A0A0L0FUF7</accession>
<keyword evidence="4" id="KW-1185">Reference proteome</keyword>
<dbReference type="STRING" id="667725.A0A0L0FUF7"/>
<keyword evidence="1" id="KW-0732">Signal</keyword>
<feature type="chain" id="PRO_5005538903" description="Polysaccharide lyase 14 domain-containing protein" evidence="1">
    <location>
        <begin position="19"/>
        <end position="316"/>
    </location>
</feature>
<gene>
    <name evidence="3" type="ORF">SARC_07455</name>
</gene>
<proteinExistence type="predicted"/>
<protein>
    <recommendedName>
        <fullName evidence="2">Polysaccharide lyase 14 domain-containing protein</fullName>
    </recommendedName>
</protein>
<dbReference type="Proteomes" id="UP000054560">
    <property type="component" value="Unassembled WGS sequence"/>
</dbReference>
<dbReference type="PANTHER" id="PTHR40124:SF1">
    <property type="entry name" value="DISAGGREGATASE RELATED REPEAT PROTEIN"/>
    <property type="match status" value="1"/>
</dbReference>
<dbReference type="Gene3D" id="2.60.120.200">
    <property type="match status" value="1"/>
</dbReference>
<evidence type="ECO:0000256" key="1">
    <source>
        <dbReference type="SAM" id="SignalP"/>
    </source>
</evidence>
<dbReference type="eggNOG" id="ENOG502RZ0M">
    <property type="taxonomic scope" value="Eukaryota"/>
</dbReference>
<feature type="signal peptide" evidence="1">
    <location>
        <begin position="1"/>
        <end position="18"/>
    </location>
</feature>
<dbReference type="GeneID" id="25907959"/>
<dbReference type="EMBL" id="KQ242188">
    <property type="protein sequence ID" value="KNC80176.1"/>
    <property type="molecule type" value="Genomic_DNA"/>
</dbReference>
<evidence type="ECO:0000259" key="2">
    <source>
        <dbReference type="Pfam" id="PF21294"/>
    </source>
</evidence>
<evidence type="ECO:0000313" key="3">
    <source>
        <dbReference type="EMBL" id="KNC80176.1"/>
    </source>
</evidence>
<dbReference type="PANTHER" id="PTHR40124">
    <property type="match status" value="1"/>
</dbReference>
<name>A0A0L0FUF7_9EUKA</name>
<dbReference type="RefSeq" id="XP_014154078.1">
    <property type="nucleotide sequence ID" value="XM_014298603.1"/>
</dbReference>
<sequence>MLMNQLFTTAYLMGLVMARPDLDLEQRSDSVIEGYGALEMFDVINFDFLSTGDAPDMYTIFAAKKDGCFGAIHASSQCTPQKTNHNIIARNRIDSSEKIMQVPILAGTYGGDQEGSGSQFYTTQLESLWELVAATLEYEVYFDENFDFAKGGKLPGMHGGDRTCSGGHKATGSDCFSTRLMWRENGDGEAYLYLPMSLQRNSFCNKCSGYSAGTTCDEMTHCSMNRASFSFRKGQWNKIKMQVWMNTDGNQDGFWNLYHNDRLVMSENSLGYRIDKSVPLSGMYFSTFFGGGSSDYAPVYDTQIDFKGFRLTAGIV</sequence>
<dbReference type="InterPro" id="IPR048958">
    <property type="entry name" value="Polysacc_lyase_14"/>
</dbReference>
<feature type="domain" description="Polysaccharide lyase 14" evidence="2">
    <location>
        <begin position="94"/>
        <end position="309"/>
    </location>
</feature>
<reference evidence="3 4" key="1">
    <citation type="submission" date="2011-02" db="EMBL/GenBank/DDBJ databases">
        <title>The Genome Sequence of Sphaeroforma arctica JP610.</title>
        <authorList>
            <consortium name="The Broad Institute Genome Sequencing Platform"/>
            <person name="Russ C."/>
            <person name="Cuomo C."/>
            <person name="Young S.K."/>
            <person name="Zeng Q."/>
            <person name="Gargeya S."/>
            <person name="Alvarado L."/>
            <person name="Berlin A."/>
            <person name="Chapman S.B."/>
            <person name="Chen Z."/>
            <person name="Freedman E."/>
            <person name="Gellesch M."/>
            <person name="Goldberg J."/>
            <person name="Griggs A."/>
            <person name="Gujja S."/>
            <person name="Heilman E."/>
            <person name="Heiman D."/>
            <person name="Howarth C."/>
            <person name="Mehta T."/>
            <person name="Neiman D."/>
            <person name="Pearson M."/>
            <person name="Roberts A."/>
            <person name="Saif S."/>
            <person name="Shea T."/>
            <person name="Shenoy N."/>
            <person name="Sisk P."/>
            <person name="Stolte C."/>
            <person name="Sykes S."/>
            <person name="White J."/>
            <person name="Yandava C."/>
            <person name="Burger G."/>
            <person name="Gray M.W."/>
            <person name="Holland P.W.H."/>
            <person name="King N."/>
            <person name="Lang F.B.F."/>
            <person name="Roger A.J."/>
            <person name="Ruiz-Trillo I."/>
            <person name="Haas B."/>
            <person name="Nusbaum C."/>
            <person name="Birren B."/>
        </authorList>
    </citation>
    <scope>NUCLEOTIDE SEQUENCE [LARGE SCALE GENOMIC DNA]</scope>
    <source>
        <strain evidence="3 4">JP610</strain>
    </source>
</reference>
<organism evidence="3 4">
    <name type="scientific">Sphaeroforma arctica JP610</name>
    <dbReference type="NCBI Taxonomy" id="667725"/>
    <lineage>
        <taxon>Eukaryota</taxon>
        <taxon>Ichthyosporea</taxon>
        <taxon>Ichthyophonida</taxon>
        <taxon>Sphaeroforma</taxon>
    </lineage>
</organism>